<keyword evidence="3" id="KW-1185">Reference proteome</keyword>
<reference evidence="2 3" key="1">
    <citation type="submission" date="2023-07" db="EMBL/GenBank/DDBJ databases">
        <title>Sorghum-associated microbial communities from plants grown in Nebraska, USA.</title>
        <authorList>
            <person name="Schachtman D."/>
        </authorList>
    </citation>
    <scope>NUCLEOTIDE SEQUENCE [LARGE SCALE GENOMIC DNA]</scope>
    <source>
        <strain evidence="2 3">BE316</strain>
    </source>
</reference>
<keyword evidence="1" id="KW-0472">Membrane</keyword>
<name>A0ABU2ABX5_9BURK</name>
<proteinExistence type="predicted"/>
<comment type="caution">
    <text evidence="2">The sequence shown here is derived from an EMBL/GenBank/DDBJ whole genome shotgun (WGS) entry which is preliminary data.</text>
</comment>
<dbReference type="NCBIfam" id="TIGR02532">
    <property type="entry name" value="IV_pilin_GFxxxE"/>
    <property type="match status" value="1"/>
</dbReference>
<dbReference type="RefSeq" id="WP_310331329.1">
    <property type="nucleotide sequence ID" value="NZ_JAVDXV010000008.1"/>
</dbReference>
<dbReference type="InterPro" id="IPR012902">
    <property type="entry name" value="N_methyl_site"/>
</dbReference>
<evidence type="ECO:0000256" key="1">
    <source>
        <dbReference type="SAM" id="Phobius"/>
    </source>
</evidence>
<evidence type="ECO:0000313" key="3">
    <source>
        <dbReference type="Proteomes" id="UP001180825"/>
    </source>
</evidence>
<organism evidence="2 3">
    <name type="scientific">Roseateles asaccharophilus</name>
    <dbReference type="NCBI Taxonomy" id="582607"/>
    <lineage>
        <taxon>Bacteria</taxon>
        <taxon>Pseudomonadati</taxon>
        <taxon>Pseudomonadota</taxon>
        <taxon>Betaproteobacteria</taxon>
        <taxon>Burkholderiales</taxon>
        <taxon>Sphaerotilaceae</taxon>
        <taxon>Roseateles</taxon>
    </lineage>
</organism>
<evidence type="ECO:0000313" key="2">
    <source>
        <dbReference type="EMBL" id="MDR7334711.1"/>
    </source>
</evidence>
<keyword evidence="1" id="KW-0812">Transmembrane</keyword>
<keyword evidence="1" id="KW-1133">Transmembrane helix</keyword>
<gene>
    <name evidence="2" type="ORF">J2X21_003875</name>
</gene>
<feature type="transmembrane region" description="Helical" evidence="1">
    <location>
        <begin position="12"/>
        <end position="34"/>
    </location>
</feature>
<dbReference type="InterPro" id="IPR045584">
    <property type="entry name" value="Pilin-like"/>
</dbReference>
<dbReference type="EMBL" id="JAVDXV010000008">
    <property type="protein sequence ID" value="MDR7334711.1"/>
    <property type="molecule type" value="Genomic_DNA"/>
</dbReference>
<dbReference type="PROSITE" id="PS00409">
    <property type="entry name" value="PROKAR_NTER_METHYL"/>
    <property type="match status" value="1"/>
</dbReference>
<dbReference type="Proteomes" id="UP001180825">
    <property type="component" value="Unassembled WGS sequence"/>
</dbReference>
<accession>A0ABU2ABX5</accession>
<dbReference type="Pfam" id="PF07963">
    <property type="entry name" value="N_methyl"/>
    <property type="match status" value="1"/>
</dbReference>
<dbReference type="SUPFAM" id="SSF54523">
    <property type="entry name" value="Pili subunits"/>
    <property type="match status" value="1"/>
</dbReference>
<protein>
    <submittedName>
        <fullName evidence="2">Prepilin-type N-terminal cleavage/methylation domain-containing protein</fullName>
    </submittedName>
</protein>
<sequence>MNFYKFSQQSQRGFTLVEMLVTLALLAMISALLWQAMQQVMRVERVLQRSGVEGQLDAVRREWLRGLIQSSFVEEMGSPRQLQGDARQMTLASAEAVGLAGMRSNKLQIRLESDSPTGRQRLLLSEVPTADAFQQELRGTPRTVELLTWVGKPGSIKFLGGDGEWQDHWPPPVPIINVQYESDLIRAAQAALPRLPVAVMIELGDEAGGALVTRLSVTEPGRTSRRSMEQ</sequence>